<gene>
    <name evidence="2" type="ORF">F2P81_024248</name>
</gene>
<reference evidence="2 3" key="1">
    <citation type="submission" date="2019-06" db="EMBL/GenBank/DDBJ databases">
        <title>Draft genomes of female and male turbot (Scophthalmus maximus).</title>
        <authorList>
            <person name="Xu H."/>
            <person name="Xu X.-W."/>
            <person name="Shao C."/>
            <person name="Chen S."/>
        </authorList>
    </citation>
    <scope>NUCLEOTIDE SEQUENCE [LARGE SCALE GENOMIC DNA]</scope>
    <source>
        <strain evidence="2">Ysfricsl-2016a</strain>
        <tissue evidence="2">Blood</tissue>
    </source>
</reference>
<protein>
    <submittedName>
        <fullName evidence="2">Uncharacterized protein</fullName>
    </submittedName>
</protein>
<proteinExistence type="predicted"/>
<name>A0A6A4RUA5_SCOMX</name>
<dbReference type="EMBL" id="VEVO01000022">
    <property type="protein sequence ID" value="KAF0023618.1"/>
    <property type="molecule type" value="Genomic_DNA"/>
</dbReference>
<evidence type="ECO:0000313" key="2">
    <source>
        <dbReference type="EMBL" id="KAF0023618.1"/>
    </source>
</evidence>
<dbReference type="Proteomes" id="UP000438429">
    <property type="component" value="Unassembled WGS sequence"/>
</dbReference>
<comment type="caution">
    <text evidence="2">The sequence shown here is derived from an EMBL/GenBank/DDBJ whole genome shotgun (WGS) entry which is preliminary data.</text>
</comment>
<organism evidence="2 3">
    <name type="scientific">Scophthalmus maximus</name>
    <name type="common">Turbot</name>
    <name type="synonym">Psetta maxima</name>
    <dbReference type="NCBI Taxonomy" id="52904"/>
    <lineage>
        <taxon>Eukaryota</taxon>
        <taxon>Metazoa</taxon>
        <taxon>Chordata</taxon>
        <taxon>Craniata</taxon>
        <taxon>Vertebrata</taxon>
        <taxon>Euteleostomi</taxon>
        <taxon>Actinopterygii</taxon>
        <taxon>Neopterygii</taxon>
        <taxon>Teleostei</taxon>
        <taxon>Neoteleostei</taxon>
        <taxon>Acanthomorphata</taxon>
        <taxon>Carangaria</taxon>
        <taxon>Pleuronectiformes</taxon>
        <taxon>Pleuronectoidei</taxon>
        <taxon>Scophthalmidae</taxon>
        <taxon>Scophthalmus</taxon>
    </lineage>
</organism>
<evidence type="ECO:0000313" key="3">
    <source>
        <dbReference type="Proteomes" id="UP000438429"/>
    </source>
</evidence>
<sequence>MGRTTDAASNHKTRASATVLTPQCKSKALLALWHKSLASPLPQSAGAEWACIVVCIPKREMTNGKKRCGKNVTKGADIKRKRRSDESK</sequence>
<feature type="region of interest" description="Disordered" evidence="1">
    <location>
        <begin position="66"/>
        <end position="88"/>
    </location>
</feature>
<evidence type="ECO:0000256" key="1">
    <source>
        <dbReference type="SAM" id="MobiDB-lite"/>
    </source>
</evidence>
<dbReference type="AlphaFoldDB" id="A0A6A4RUA5"/>
<accession>A0A6A4RUA5</accession>